<keyword evidence="2" id="KW-0012">Acyltransferase</keyword>
<dbReference type="Proteomes" id="UP000215027">
    <property type="component" value="Chromosome I"/>
</dbReference>
<dbReference type="Gene3D" id="3.40.630.30">
    <property type="match status" value="1"/>
</dbReference>
<dbReference type="InterPro" id="IPR016181">
    <property type="entry name" value="Acyl_CoA_acyltransferase"/>
</dbReference>
<dbReference type="GO" id="GO:0016747">
    <property type="term" value="F:acyltransferase activity, transferring groups other than amino-acyl groups"/>
    <property type="evidence" value="ECO:0007669"/>
    <property type="project" value="InterPro"/>
</dbReference>
<evidence type="ECO:0000259" key="3">
    <source>
        <dbReference type="PROSITE" id="PS51186"/>
    </source>
</evidence>
<organism evidence="4 5">
    <name type="scientific">Candidatus Promineifilum breve</name>
    <dbReference type="NCBI Taxonomy" id="1806508"/>
    <lineage>
        <taxon>Bacteria</taxon>
        <taxon>Bacillati</taxon>
        <taxon>Chloroflexota</taxon>
        <taxon>Ardenticatenia</taxon>
        <taxon>Candidatus Promineifilales</taxon>
        <taxon>Candidatus Promineifilaceae</taxon>
        <taxon>Candidatus Promineifilum</taxon>
    </lineage>
</organism>
<feature type="domain" description="N-acetyltransferase" evidence="3">
    <location>
        <begin position="2"/>
        <end position="145"/>
    </location>
</feature>
<dbReference type="EMBL" id="LN890655">
    <property type="protein sequence ID" value="CUS02269.2"/>
    <property type="molecule type" value="Genomic_DNA"/>
</dbReference>
<gene>
    <name evidence="4" type="ORF">CFX0092_A0388</name>
</gene>
<dbReference type="SUPFAM" id="SSF55729">
    <property type="entry name" value="Acyl-CoA N-acyltransferases (Nat)"/>
    <property type="match status" value="1"/>
</dbReference>
<dbReference type="AlphaFoldDB" id="A0A160SZU5"/>
<keyword evidence="5" id="KW-1185">Reference proteome</keyword>
<dbReference type="InterPro" id="IPR050832">
    <property type="entry name" value="Bact_Acetyltransf"/>
</dbReference>
<dbReference type="PROSITE" id="PS51186">
    <property type="entry name" value="GNAT"/>
    <property type="match status" value="1"/>
</dbReference>
<evidence type="ECO:0000313" key="4">
    <source>
        <dbReference type="EMBL" id="CUS02269.2"/>
    </source>
</evidence>
<evidence type="ECO:0000313" key="5">
    <source>
        <dbReference type="Proteomes" id="UP000215027"/>
    </source>
</evidence>
<proteinExistence type="predicted"/>
<dbReference type="OrthoDB" id="156739at2"/>
<evidence type="ECO:0000256" key="1">
    <source>
        <dbReference type="ARBA" id="ARBA00022679"/>
    </source>
</evidence>
<dbReference type="RefSeq" id="WP_095041905.1">
    <property type="nucleotide sequence ID" value="NZ_LN890655.1"/>
</dbReference>
<dbReference type="PANTHER" id="PTHR43877">
    <property type="entry name" value="AMINOALKYLPHOSPHONATE N-ACETYLTRANSFERASE-RELATED-RELATED"/>
    <property type="match status" value="1"/>
</dbReference>
<dbReference type="CDD" id="cd04301">
    <property type="entry name" value="NAT_SF"/>
    <property type="match status" value="1"/>
</dbReference>
<dbReference type="Pfam" id="PF00583">
    <property type="entry name" value="Acetyltransf_1"/>
    <property type="match status" value="1"/>
</dbReference>
<accession>A0A160SZU5</accession>
<sequence>MYTLRPATEADYDFLYALHCAAIREYVEPIWGWHEEWQAEYFRRKFNPNGRRVIEVEGHDAGVLVIEERPDELYLALIELLPGYQGRGIGTMIVTSLLDQAQNRGMPVTLDVLETNQPARRLYERLGFRLVGQKEHRQRMLRLPENEVENKA</sequence>
<name>A0A160SZU5_9CHLR</name>
<evidence type="ECO:0000256" key="2">
    <source>
        <dbReference type="ARBA" id="ARBA00023315"/>
    </source>
</evidence>
<keyword evidence="1" id="KW-0808">Transferase</keyword>
<dbReference type="InterPro" id="IPR000182">
    <property type="entry name" value="GNAT_dom"/>
</dbReference>
<reference evidence="4" key="1">
    <citation type="submission" date="2016-01" db="EMBL/GenBank/DDBJ databases">
        <authorList>
            <person name="Mcilroy J.S."/>
            <person name="Karst M S."/>
            <person name="Albertsen M."/>
        </authorList>
    </citation>
    <scope>NUCLEOTIDE SEQUENCE</scope>
    <source>
        <strain evidence="4">Cfx-K</strain>
    </source>
</reference>
<dbReference type="KEGG" id="pbf:CFX0092_A0388"/>
<protein>
    <recommendedName>
        <fullName evidence="3">N-acetyltransferase domain-containing protein</fullName>
    </recommendedName>
</protein>